<feature type="domain" description="PSI" evidence="3">
    <location>
        <begin position="1006"/>
        <end position="1046"/>
    </location>
</feature>
<evidence type="ECO:0000256" key="1">
    <source>
        <dbReference type="ARBA" id="ARBA00023180"/>
    </source>
</evidence>
<feature type="domain" description="PSI" evidence="3">
    <location>
        <begin position="1651"/>
        <end position="1692"/>
    </location>
</feature>
<dbReference type="InterPro" id="IPR016201">
    <property type="entry name" value="PSI"/>
</dbReference>
<protein>
    <recommendedName>
        <fullName evidence="3">PSI domain-containing protein</fullName>
    </recommendedName>
</protein>
<keyword evidence="2" id="KW-0732">Signal</keyword>
<proteinExistence type="predicted"/>
<comment type="caution">
    <text evidence="4">The sequence shown here is derived from an EMBL/GenBank/DDBJ whole genome shotgun (WGS) entry which is preliminary data.</text>
</comment>
<feature type="domain" description="PSI" evidence="3">
    <location>
        <begin position="278"/>
        <end position="319"/>
    </location>
</feature>
<feature type="domain" description="PSI" evidence="3">
    <location>
        <begin position="1099"/>
        <end position="1145"/>
    </location>
</feature>
<organism evidence="4 5">
    <name type="scientific">Paramecium primaurelia</name>
    <dbReference type="NCBI Taxonomy" id="5886"/>
    <lineage>
        <taxon>Eukaryota</taxon>
        <taxon>Sar</taxon>
        <taxon>Alveolata</taxon>
        <taxon>Ciliophora</taxon>
        <taxon>Intramacronucleata</taxon>
        <taxon>Oligohymenophorea</taxon>
        <taxon>Peniculida</taxon>
        <taxon>Parameciidae</taxon>
        <taxon>Paramecium</taxon>
    </lineage>
</organism>
<feature type="domain" description="PSI" evidence="3">
    <location>
        <begin position="892"/>
        <end position="948"/>
    </location>
</feature>
<reference evidence="4" key="1">
    <citation type="submission" date="2021-01" db="EMBL/GenBank/DDBJ databases">
        <authorList>
            <consortium name="Genoscope - CEA"/>
            <person name="William W."/>
        </authorList>
    </citation>
    <scope>NUCLEOTIDE SEQUENCE</scope>
</reference>
<dbReference type="PROSITE" id="PS51257">
    <property type="entry name" value="PROKAR_LIPOPROTEIN"/>
    <property type="match status" value="1"/>
</dbReference>
<accession>A0A8S1PQJ2</accession>
<name>A0A8S1PQJ2_PARPR</name>
<feature type="domain" description="PSI" evidence="3">
    <location>
        <begin position="1278"/>
        <end position="1321"/>
    </location>
</feature>
<dbReference type="EMBL" id="CAJJDM010000129">
    <property type="protein sequence ID" value="CAD8105164.1"/>
    <property type="molecule type" value="Genomic_DNA"/>
</dbReference>
<feature type="domain" description="PSI" evidence="3">
    <location>
        <begin position="556"/>
        <end position="599"/>
    </location>
</feature>
<feature type="domain" description="PSI" evidence="3">
    <location>
        <begin position="54"/>
        <end position="99"/>
    </location>
</feature>
<evidence type="ECO:0000259" key="3">
    <source>
        <dbReference type="SMART" id="SM00423"/>
    </source>
</evidence>
<dbReference type="SMART" id="SM00423">
    <property type="entry name" value="PSI"/>
    <property type="match status" value="9"/>
</dbReference>
<keyword evidence="5" id="KW-1185">Reference proteome</keyword>
<sequence>MKSFILVAMLISLATSQIIVTQQTMCSCIQLTNQNDCSTLPGCIWTNNSCSQNNCQQLDQSQCLKASYYCQWNTLEDPATCSAFTSCSNLIATNNQECIKQNVRCLGFNQVSQQCLYYNQINSNCSDYSQNNCSYNFGKDGPCYLINNTCQVINQCSQAKYQDQCQQFNQFKSVSPQGIICQWYQNQCQAITNCNQFISEDTCKYYFTNLNTLNVCYWSINTNPPQCVSVTNLNNLNQQNCLSNTSYLFRWYGLQSNPNEGICGPCKQIQIITKSQCICSDYVLQSDCNSQNNLCQWNTQTGTCTQNNCINIPIQNDCITVSGCYWSFKTNKCQILNNCTDLTFTVNSIGCASQSLQCAGYEGGTCISTSTIVPTCSNQQSQQECSQFISNQGLCIWNTPNYSCSLLKYCNQINDSVFCVNWQNQCIWDATSSQCLQLTCSQITNQQNCTYILIQFQQTQYQLCRWNQSIGIQGGCENAYSALLQTSDTCVNNTGNTYRWSTNNASVGMCISCGTNQLQFQTLSSCQCQQLNSQENCKNSGFCNYNTNNNICEPSNCIEYKNQITCASLSTCYWNSNYGCVTFTNCSELPNPTNQLECVNMNVQCKGFNNGVCQSYPTSICSVMYNTNGQCYNNIGTDGVCFLITNGQITQCLGFSQCNQTQSETLCLRNQLSCQWNTLNGQCSSINCTSFKTQLNCKFYIPNLLSSEIIPCYWNTNNNTCVTASNILTQLNQNTCSSNTHNTYTWITISNTKGYCVKCQEQITFPNQCHCTFLSYNDCSQSLECYWNGEFCLQLECSQILLQTICASQLGCMWNQNQCKVFNGQCTNLIGNSQVQCMEQNFQCVGSNGIQCNKQLNNCEDNNEDNKCLTALGSDGACYWNNNTFKCVAVSSCNQLPQYACQLRSKSCYWDTISTSCQILTCSTLLQYFGQCTFVINLTSIKNIQTCELINNQCIPIQDPFNLSQDQCFSNTNRTARWIPYNYGNNGICYSCSVNMIPFYSSQSCQCYQYMTQNDCYGATGQQCIWENQKCTQQHCSNIYTNQACAQTIGCGWNNSVCQIFTSCESITGQGLNIYNCLSYSIQCKGFNGKTCTQFPNTTCSSYQNQNTCNGNLGSDGPCQWNSFDKGSCSVILTCSQIKNPKICSYYQNICILIDDQCQQLTCANYNTPSSCTYIISSFLTGEIQQCQWQKEKGTCINLITSSQLNSVNCSRNTGFTYRWIPSRNQNGDGYCTKCFLKQLYFPGQCACNQLIYQNDCQANLQCSWSTTSNIPNCYNKPCSEILTQEICSSNPRCSWSASQQLCQPFSSCSNLAGVNAGECASYSINCAAISKNLLSLQQKYICSPTTSQQCSINKETQGTTTPSDCENKYVSYGICWFNKNTSQCQKITQCSEITSQRQCQRFVHSCYWQQPTGEATTGSCVATKCTQITNKIECTYILSSLTIPSATSVTQCIWQPTQGCQQATNILTTLSSSLCYSNTMMMSRWTSTSGDSGYCSSCTQYSLTTMINSPCSCSDLSSYECAYASPQCSYNQTSSKCTTSTCTSITSKYSCAANPNCIYIGTCQNYSKNPTNNSTFGCVNITTAKSPLDCSGASINCLQYIPNNDTGQPGICNVKQKCSNFNSTTCNTYNQQVATPYCIVNNTKCLTINNCKQITDIALCSLQTNRCQWSFILNSCITQSCNSYTSKSDCTYVYTSYSPGDIALCYWDSNNFDCRNSSQSITETFNQTNNTQCFVNTGHLYHLDGNDCIRCFQKILSILLITIIFIII</sequence>
<dbReference type="InterPro" id="IPR002895">
    <property type="entry name" value="Paramecium_SA"/>
</dbReference>
<evidence type="ECO:0000313" key="4">
    <source>
        <dbReference type="EMBL" id="CAD8105164.1"/>
    </source>
</evidence>
<feature type="domain" description="PSI" evidence="3">
    <location>
        <begin position="657"/>
        <end position="698"/>
    </location>
</feature>
<dbReference type="SMART" id="SM00639">
    <property type="entry name" value="PSA"/>
    <property type="match status" value="8"/>
</dbReference>
<feature type="chain" id="PRO_5035934357" description="PSI domain-containing protein" evidence="2">
    <location>
        <begin position="17"/>
        <end position="1769"/>
    </location>
</feature>
<feature type="signal peptide" evidence="2">
    <location>
        <begin position="1"/>
        <end position="16"/>
    </location>
</feature>
<evidence type="ECO:0000256" key="2">
    <source>
        <dbReference type="SAM" id="SignalP"/>
    </source>
</evidence>
<gene>
    <name evidence="4" type="ORF">PPRIM_AZ9-3.1.T1260091</name>
</gene>
<dbReference type="Proteomes" id="UP000688137">
    <property type="component" value="Unassembled WGS sequence"/>
</dbReference>
<dbReference type="OMA" id="TNQACAQ"/>
<evidence type="ECO:0000313" key="5">
    <source>
        <dbReference type="Proteomes" id="UP000688137"/>
    </source>
</evidence>
<keyword evidence="1" id="KW-0325">Glycoprotein</keyword>